<feature type="compositionally biased region" description="Polar residues" evidence="1">
    <location>
        <begin position="156"/>
        <end position="173"/>
    </location>
</feature>
<dbReference type="EMBL" id="DF158609">
    <property type="protein sequence ID" value="GAB70042.1"/>
    <property type="molecule type" value="Genomic_DNA"/>
</dbReference>
<evidence type="ECO:0000313" key="2">
    <source>
        <dbReference type="EMBL" id="GAB70042.1"/>
    </source>
</evidence>
<dbReference type="OrthoDB" id="383226at2759"/>
<dbReference type="InterPro" id="IPR008780">
    <property type="entry name" value="Plasmodium_Vir"/>
</dbReference>
<evidence type="ECO:0000313" key="3">
    <source>
        <dbReference type="Proteomes" id="UP000006319"/>
    </source>
</evidence>
<evidence type="ECO:0000256" key="1">
    <source>
        <dbReference type="SAM" id="MobiDB-lite"/>
    </source>
</evidence>
<accession>K6VKT0</accession>
<gene>
    <name evidence="2" type="ORF">PCYB_007910</name>
</gene>
<protein>
    <submittedName>
        <fullName evidence="2">CYIR protein</fullName>
    </submittedName>
</protein>
<dbReference type="VEuPathDB" id="PlasmoDB:PCYB_007910"/>
<dbReference type="KEGG" id="pcy:PCYB_007910"/>
<proteinExistence type="predicted"/>
<feature type="region of interest" description="Disordered" evidence="1">
    <location>
        <begin position="141"/>
        <end position="180"/>
    </location>
</feature>
<name>K6VKT0_PLACD</name>
<dbReference type="AlphaFoldDB" id="K6VKT0"/>
<dbReference type="OMA" id="CIAFKEY"/>
<organism evidence="2 3">
    <name type="scientific">Plasmodium cynomolgi (strain B)</name>
    <dbReference type="NCBI Taxonomy" id="1120755"/>
    <lineage>
        <taxon>Eukaryota</taxon>
        <taxon>Sar</taxon>
        <taxon>Alveolata</taxon>
        <taxon>Apicomplexa</taxon>
        <taxon>Aconoidasida</taxon>
        <taxon>Haemosporida</taxon>
        <taxon>Plasmodiidae</taxon>
        <taxon>Plasmodium</taxon>
        <taxon>Plasmodium (Plasmodium)</taxon>
    </lineage>
</organism>
<dbReference type="Proteomes" id="UP000006319">
    <property type="component" value="Unassembled WGS sequence"/>
</dbReference>
<dbReference type="Pfam" id="PF05795">
    <property type="entry name" value="Plasmodium_Vir"/>
    <property type="match status" value="1"/>
</dbReference>
<keyword evidence="3" id="KW-1185">Reference proteome</keyword>
<sequence length="229" mass="26669">MNEFDNELCWYFYYWLGDKIDPLILKTNKFSRIIKNTIYKQLNDNNPKGFTVCPDSYYLYNLHRFNEYKLLFDYSKDYHNIQLATVNGNATCDIDYKKYIEKYTNIYKKAHSECKKLFDENEHDKLSSFSCKLRDNIGVVSKEQKPHQHQGHAPVQSYSQPSDTPITHQQTSARDAPLDRNQHSDVQNFAVSNENIQMDDTAKGGHSKSITGSVVPVLGVPFISFLLYR</sequence>
<feature type="non-terminal residue" evidence="2">
    <location>
        <position position="229"/>
    </location>
</feature>
<dbReference type="RefSeq" id="XP_004228260.1">
    <property type="nucleotide sequence ID" value="XM_004228212.1"/>
</dbReference>
<dbReference type="GeneID" id="14696584"/>
<dbReference type="PhylomeDB" id="K6VKT0"/>
<reference evidence="2 3" key="1">
    <citation type="journal article" date="2012" name="Nat. Genet.">
        <title>Plasmodium cynomolgi genome sequences provide insight into Plasmodium vivax and the monkey malaria clade.</title>
        <authorList>
            <person name="Tachibana S."/>
            <person name="Sullivan S.A."/>
            <person name="Kawai S."/>
            <person name="Nakamura S."/>
            <person name="Kim H.R."/>
            <person name="Goto N."/>
            <person name="Arisue N."/>
            <person name="Palacpac N.M.Q."/>
            <person name="Honma H."/>
            <person name="Yagi M."/>
            <person name="Tougan T."/>
            <person name="Katakai Y."/>
            <person name="Kaneko O."/>
            <person name="Mita T."/>
            <person name="Kita K."/>
            <person name="Yasutomi Y."/>
            <person name="Sutton P.L."/>
            <person name="Shakhbatyan R."/>
            <person name="Horii T."/>
            <person name="Yasunaga T."/>
            <person name="Barnwell J.W."/>
            <person name="Escalante A.A."/>
            <person name="Carlton J.M."/>
            <person name="Tanabe K."/>
        </authorList>
    </citation>
    <scope>NUCLEOTIDE SEQUENCE [LARGE SCALE GENOMIC DNA]</scope>
    <source>
        <strain evidence="2 3">B</strain>
    </source>
</reference>